<protein>
    <submittedName>
        <fullName evidence="1">17782_t:CDS:1</fullName>
    </submittedName>
</protein>
<accession>A0A9W4WMC8</accession>
<keyword evidence="2" id="KW-1185">Reference proteome</keyword>
<organism evidence="1 2">
    <name type="scientific">Funneliformis geosporum</name>
    <dbReference type="NCBI Taxonomy" id="1117311"/>
    <lineage>
        <taxon>Eukaryota</taxon>
        <taxon>Fungi</taxon>
        <taxon>Fungi incertae sedis</taxon>
        <taxon>Mucoromycota</taxon>
        <taxon>Glomeromycotina</taxon>
        <taxon>Glomeromycetes</taxon>
        <taxon>Glomerales</taxon>
        <taxon>Glomeraceae</taxon>
        <taxon>Funneliformis</taxon>
    </lineage>
</organism>
<dbReference type="EMBL" id="CAMKVN010000972">
    <property type="protein sequence ID" value="CAI2172711.1"/>
    <property type="molecule type" value="Genomic_DNA"/>
</dbReference>
<reference evidence="1" key="1">
    <citation type="submission" date="2022-08" db="EMBL/GenBank/DDBJ databases">
        <authorList>
            <person name="Kallberg Y."/>
            <person name="Tangrot J."/>
            <person name="Rosling A."/>
        </authorList>
    </citation>
    <scope>NUCLEOTIDE SEQUENCE</scope>
    <source>
        <strain evidence="1">Wild A</strain>
    </source>
</reference>
<proteinExistence type="predicted"/>
<evidence type="ECO:0000313" key="2">
    <source>
        <dbReference type="Proteomes" id="UP001153678"/>
    </source>
</evidence>
<dbReference type="OrthoDB" id="2473679at2759"/>
<feature type="non-terminal residue" evidence="1">
    <location>
        <position position="1"/>
    </location>
</feature>
<name>A0A9W4WMC8_9GLOM</name>
<gene>
    <name evidence="1" type="ORF">FWILDA_LOCUS5718</name>
</gene>
<sequence length="111" mass="13163">ITMLMLLYEDFYILLDNLDLSEEMMNGERTWSTYLPLLYRINQIIGHYPNIKGLYLFDIVPQRNYGTCYMPIKTNHLYDILKRASNNLVVEISKTQFGDSTRSNWAQIFNI</sequence>
<comment type="caution">
    <text evidence="1">The sequence shown here is derived from an EMBL/GenBank/DDBJ whole genome shotgun (WGS) entry which is preliminary data.</text>
</comment>
<dbReference type="AlphaFoldDB" id="A0A9W4WMC8"/>
<dbReference type="Proteomes" id="UP001153678">
    <property type="component" value="Unassembled WGS sequence"/>
</dbReference>
<evidence type="ECO:0000313" key="1">
    <source>
        <dbReference type="EMBL" id="CAI2172711.1"/>
    </source>
</evidence>